<feature type="compositionally biased region" description="Low complexity" evidence="1">
    <location>
        <begin position="361"/>
        <end position="379"/>
    </location>
</feature>
<organism evidence="3 4">
    <name type="scientific">Actinomadura gamaensis</name>
    <dbReference type="NCBI Taxonomy" id="1763541"/>
    <lineage>
        <taxon>Bacteria</taxon>
        <taxon>Bacillati</taxon>
        <taxon>Actinomycetota</taxon>
        <taxon>Actinomycetes</taxon>
        <taxon>Streptosporangiales</taxon>
        <taxon>Thermomonosporaceae</taxon>
        <taxon>Actinomadura</taxon>
    </lineage>
</organism>
<dbReference type="Proteomes" id="UP001595872">
    <property type="component" value="Unassembled WGS sequence"/>
</dbReference>
<dbReference type="EMBL" id="JBHSIT010000008">
    <property type="protein sequence ID" value="MFC4911011.1"/>
    <property type="molecule type" value="Genomic_DNA"/>
</dbReference>
<keyword evidence="2" id="KW-0472">Membrane</keyword>
<dbReference type="RefSeq" id="WP_378259660.1">
    <property type="nucleotide sequence ID" value="NZ_JBHSIT010000008.1"/>
</dbReference>
<feature type="compositionally biased region" description="Basic and acidic residues" evidence="1">
    <location>
        <begin position="613"/>
        <end position="622"/>
    </location>
</feature>
<feature type="compositionally biased region" description="Polar residues" evidence="1">
    <location>
        <begin position="634"/>
        <end position="643"/>
    </location>
</feature>
<feature type="compositionally biased region" description="Low complexity" evidence="1">
    <location>
        <begin position="553"/>
        <end position="563"/>
    </location>
</feature>
<accession>A0ABV9U3R7</accession>
<comment type="caution">
    <text evidence="3">The sequence shown here is derived from an EMBL/GenBank/DDBJ whole genome shotgun (WGS) entry which is preliminary data.</text>
</comment>
<keyword evidence="2" id="KW-1133">Transmembrane helix</keyword>
<protein>
    <recommendedName>
        <fullName evidence="5">Capsular polysaccharide biosynthesis protein</fullName>
    </recommendedName>
</protein>
<feature type="compositionally biased region" description="Basic and acidic residues" evidence="1">
    <location>
        <begin position="565"/>
        <end position="577"/>
    </location>
</feature>
<feature type="compositionally biased region" description="Basic and acidic residues" evidence="1">
    <location>
        <begin position="660"/>
        <end position="670"/>
    </location>
</feature>
<feature type="compositionally biased region" description="Basic and acidic residues" evidence="1">
    <location>
        <begin position="277"/>
        <end position="287"/>
    </location>
</feature>
<evidence type="ECO:0008006" key="5">
    <source>
        <dbReference type="Google" id="ProtNLM"/>
    </source>
</evidence>
<gene>
    <name evidence="3" type="ORF">ACFPCY_27130</name>
</gene>
<feature type="compositionally biased region" description="Low complexity" evidence="1">
    <location>
        <begin position="514"/>
        <end position="528"/>
    </location>
</feature>
<feature type="compositionally biased region" description="Low complexity" evidence="1">
    <location>
        <begin position="483"/>
        <end position="492"/>
    </location>
</feature>
<keyword evidence="2" id="KW-0812">Transmembrane</keyword>
<proteinExistence type="predicted"/>
<feature type="transmembrane region" description="Helical" evidence="2">
    <location>
        <begin position="25"/>
        <end position="46"/>
    </location>
</feature>
<reference evidence="4" key="1">
    <citation type="journal article" date="2019" name="Int. J. Syst. Evol. Microbiol.">
        <title>The Global Catalogue of Microorganisms (GCM) 10K type strain sequencing project: providing services to taxonomists for standard genome sequencing and annotation.</title>
        <authorList>
            <consortium name="The Broad Institute Genomics Platform"/>
            <consortium name="The Broad Institute Genome Sequencing Center for Infectious Disease"/>
            <person name="Wu L."/>
            <person name="Ma J."/>
        </authorList>
    </citation>
    <scope>NUCLEOTIDE SEQUENCE [LARGE SCALE GENOMIC DNA]</scope>
    <source>
        <strain evidence="4">KLKA75</strain>
    </source>
</reference>
<feature type="compositionally biased region" description="Gly residues" evidence="1">
    <location>
        <begin position="380"/>
        <end position="406"/>
    </location>
</feature>
<name>A0ABV9U3R7_9ACTN</name>
<evidence type="ECO:0000256" key="2">
    <source>
        <dbReference type="SAM" id="Phobius"/>
    </source>
</evidence>
<evidence type="ECO:0000256" key="1">
    <source>
        <dbReference type="SAM" id="MobiDB-lite"/>
    </source>
</evidence>
<evidence type="ECO:0000313" key="3">
    <source>
        <dbReference type="EMBL" id="MFC4911011.1"/>
    </source>
</evidence>
<keyword evidence="4" id="KW-1185">Reference proteome</keyword>
<evidence type="ECO:0000313" key="4">
    <source>
        <dbReference type="Proteomes" id="UP001595872"/>
    </source>
</evidence>
<feature type="compositionally biased region" description="Basic and acidic residues" evidence="1">
    <location>
        <begin position="408"/>
        <end position="422"/>
    </location>
</feature>
<feature type="compositionally biased region" description="Gly residues" evidence="1">
    <location>
        <begin position="493"/>
        <end position="503"/>
    </location>
</feature>
<feature type="region of interest" description="Disordered" evidence="1">
    <location>
        <begin position="262"/>
        <end position="690"/>
    </location>
</feature>
<feature type="compositionally biased region" description="Low complexity" evidence="1">
    <location>
        <begin position="262"/>
        <end position="274"/>
    </location>
</feature>
<sequence length="690" mass="68671">MTAPSTAPPAASEISLVEAVWRYRLMSSLIVVACVLASVAATAFFLGGATATARFAVTDPTNNNNVLRQGVVSGPGYAAYTAQRAAFAGSAPVLGRAAEIIKSKHGPALTAASLRGRVKTSTKPDSGVVIVNASGGDMPQAALIANAVVQAYQEETIATATAKLDNQLKKIQDSEREITRNLETTPASTREGRVLAANLAKLQSQESGVLSARANANDGVQFVDNADPRASTPDQMPQNAVIGLAIGAILACVVSFLRATSGGPLRRVGSRSPRPSGPERRIERIWTDEEVYGAAPRPALPPGNTGPNRIIQDPRQAADQRYSGPAPRQSTPPNPASPSYSPSHSRPVDPAPRADFGARPGASGVNGTVSGSVNGPANGAAGGPANGAAGGSVNGTAGGSGFGASGSGERRAQPASEPDGRRVAGGTSTGGRHSANRPAAAPRPSDPLGADVRPSDPLGVDVRPSDPLGTDSRSSDPLIGPRTSSDSATGAGTAPGTGTGTGSSFGRAPELGVSPASPAPAAAAPAAAGTPKSTVGEDGPPVASGRGQGGANGRARSGGAHSRGSSRDDGSFRDPAKALETGLSMTPPQPGDEGDGAGETEAKPADLAGDPGRTVEDLRIVDDEMLAAAGKSGKPSNGTSSKGSVKGAANGSSDGTKGTKGADGEDKKDVAGNGAGILSGDSPLTRFDRD</sequence>
<feature type="transmembrane region" description="Helical" evidence="2">
    <location>
        <begin position="239"/>
        <end position="257"/>
    </location>
</feature>